<feature type="region of interest" description="Disordered" evidence="2">
    <location>
        <begin position="426"/>
        <end position="447"/>
    </location>
</feature>
<protein>
    <recommendedName>
        <fullName evidence="3">Reverse transcriptase domain-containing protein</fullName>
    </recommendedName>
</protein>
<dbReference type="PROSITE" id="PS50878">
    <property type="entry name" value="RT_POL"/>
    <property type="match status" value="2"/>
</dbReference>
<feature type="region of interest" description="Disordered" evidence="2">
    <location>
        <begin position="1"/>
        <end position="52"/>
    </location>
</feature>
<dbReference type="EMBL" id="CP092863">
    <property type="protein sequence ID" value="UYV61180.1"/>
    <property type="molecule type" value="Genomic_DNA"/>
</dbReference>
<evidence type="ECO:0000256" key="1">
    <source>
        <dbReference type="SAM" id="Coils"/>
    </source>
</evidence>
<feature type="coiled-coil region" evidence="1">
    <location>
        <begin position="1782"/>
        <end position="1837"/>
    </location>
</feature>
<dbReference type="InterPro" id="IPR043502">
    <property type="entry name" value="DNA/RNA_pol_sf"/>
</dbReference>
<feature type="domain" description="Reverse transcriptase" evidence="3">
    <location>
        <begin position="2229"/>
        <end position="2506"/>
    </location>
</feature>
<reference evidence="4 5" key="1">
    <citation type="submission" date="2022-01" db="EMBL/GenBank/DDBJ databases">
        <title>A chromosomal length assembly of Cordylochernes scorpioides.</title>
        <authorList>
            <person name="Zeh D."/>
            <person name="Zeh J."/>
        </authorList>
    </citation>
    <scope>NUCLEOTIDE SEQUENCE [LARGE SCALE GENOMIC DNA]</scope>
    <source>
        <strain evidence="4">IN4F17</strain>
        <tissue evidence="4">Whole Body</tissue>
    </source>
</reference>
<feature type="compositionally biased region" description="Low complexity" evidence="2">
    <location>
        <begin position="348"/>
        <end position="366"/>
    </location>
</feature>
<feature type="compositionally biased region" description="Polar residues" evidence="2">
    <location>
        <begin position="1733"/>
        <end position="1744"/>
    </location>
</feature>
<dbReference type="SUPFAM" id="SSF56219">
    <property type="entry name" value="DNase I-like"/>
    <property type="match status" value="1"/>
</dbReference>
<dbReference type="InterPro" id="IPR036691">
    <property type="entry name" value="Endo/exonu/phosph_ase_sf"/>
</dbReference>
<dbReference type="Pfam" id="PF00078">
    <property type="entry name" value="RVT_1"/>
    <property type="match status" value="2"/>
</dbReference>
<dbReference type="InterPro" id="IPR000477">
    <property type="entry name" value="RT_dom"/>
</dbReference>
<organism evidence="4 5">
    <name type="scientific">Cordylochernes scorpioides</name>
    <dbReference type="NCBI Taxonomy" id="51811"/>
    <lineage>
        <taxon>Eukaryota</taxon>
        <taxon>Metazoa</taxon>
        <taxon>Ecdysozoa</taxon>
        <taxon>Arthropoda</taxon>
        <taxon>Chelicerata</taxon>
        <taxon>Arachnida</taxon>
        <taxon>Pseudoscorpiones</taxon>
        <taxon>Cheliferoidea</taxon>
        <taxon>Chernetidae</taxon>
        <taxon>Cordylochernes</taxon>
    </lineage>
</organism>
<evidence type="ECO:0000259" key="3">
    <source>
        <dbReference type="PROSITE" id="PS50878"/>
    </source>
</evidence>
<gene>
    <name evidence="4" type="ORF">LAZ67_1003717</name>
</gene>
<keyword evidence="5" id="KW-1185">Reference proteome</keyword>
<feature type="region of interest" description="Disordered" evidence="2">
    <location>
        <begin position="321"/>
        <end position="413"/>
    </location>
</feature>
<dbReference type="CDD" id="cd01650">
    <property type="entry name" value="RT_nLTR_like"/>
    <property type="match status" value="2"/>
</dbReference>
<dbReference type="Proteomes" id="UP001235939">
    <property type="component" value="Chromosome 01"/>
</dbReference>
<feature type="region of interest" description="Disordered" evidence="2">
    <location>
        <begin position="80"/>
        <end position="111"/>
    </location>
</feature>
<feature type="compositionally biased region" description="Basic and acidic residues" evidence="2">
    <location>
        <begin position="436"/>
        <end position="447"/>
    </location>
</feature>
<sequence>MEAMEISNVFSILAESQDDDKFDGGTPTQKRPTNAEKSAEEVFKPDSKNTFSIKQTTGDYVNQAAGKKQADANWTERVEASEKQSALESDWKIPKSNKRKGRDSPTQQAKVAKAEAIVAGPSLQPRREVRDAVTHIRASRQQQDLAKARSAAATFDHCCFIEWIPDFHQVQYMKALEQMLGKSSVHQLMKMSGHVLVTLPSAEKAERLIEEGLTIGSTLLRAFPYRKRAEKIIIGNLPIAVKDDDIVATLRPYCKVASMAYEIVTCEGYSWTTGSREAFIFMNKGLKIHQLPVKLEIKSRGETTPAYISYGVKCSKCHRQGHRRASCPRRDLEERSTRQPTSQHGSLPPSTQTSPSSQPAATTPAAIGHNGPEKAPAKNVHILMKPPPANKTSGTKALPAAAEVATSSKERPPNIAAPILTIAPGSRIPLKTNPLSKEDESSTDKRSTALRQLEEVLKQLPDTVFENTEAAGMEKEKIVQAIISERNLKKFLPDQKPEQLDSLINLIGTFVDRVEDKACHLYKRLTHLRQHAVDVAFVQETNVLALNNIRDLCLGYSAVFAPSSTPRGSGLAVVAAPGVTVLWHRVLWPGKIAIASVKIRGLETRVINCHLSHTPEERHLQLQIIAEEAIREDAWVLGDINISEESSSDIGSGAVEAFAELLDRTALVDIAAIFDAAHLPTRVASYGSRVDAARLDRVLIPSRLSGRVTRYWTLNYRNSDHRAILLQVGDPPSPSAPSISALLRSAPVIERIEALLSEASQEIEGNPTGDQWGKWGKLKRELVEDIKCLYVPRVEDEDYVTRASRFLRSRLEAKTVEADYPSLPELGRALRVRQHRAELTTVFDAQGNLFEGMSLRRYVFNSFRERFNGSTCSPEDIAGFLEGATECITLEDSDPLHRADISLNEVEVAISRLPQGKAAGWDGIPCELVKGFEDFFGGVIHQVLAESKLRGTLPESSRRNIICLVPKAHGGPGLSGYRPISLPTADYRIVSGVLLGRLRRHLPAIVPDCQTYAAPGRCPSWNIACVSDEVALAFKNKTPLAVISTDLQSAFDNVDREFLASQLRTIGLPPPFMEWLHLLYAEADATIKVNGNFTRPFKMRRGLRQGCACSAALFSIFTGPLLRHLERILGRGNALAYADDILLLIRENWQFERVKTIFDEFRRASGVSVNFPKSKGLWCGAWRDRADSPLGISWSASSITVLGCEITSGHGTSVQDNHLLGILERAISRWSPFVRGFSLVGRARAANSLVLAAVLHHLHGYLPGDATITKLQARLTRFVWGSCHRAAWLPGGLLARPVSVGGVGLLDIRTQLQLACFKGVQAASRNGGKNAYSWLVESGAWMTPLSSGSWLLPRRRRLLDLWGQASSILGLNHRVLPAPTLLNLPLVGACRFLATPSLRAPSRWRGVRVRDLAGPAPPPIARLTRSACEDAAALGAFCQRLVADNATSVYRERTLEEAVVLRGTATPFLRISTRTARRMLERPRLAALPISRFLRRWAPVVGVPSASTPCSSLRRCSFGGHAADIALRLALHALPHPGHPASSQPVCIACGSSDLSLAHRYWSCSAVRPLIREAFSIIGRPPDLQSWIFAVGLEDHAITISSAAKHAIYVFFVTREMRGVAGDPLAIFHHTLQRWQRRHLHMPKDLVLESLTSGAGPLEKFLIASSPHSLEDWLRIAESLEHTTQQRDGRWNNGRRNNFAGGNRPNMASRWRSITPQHGDVNAGQLHEPGHPGTSSIGLQTGIEQNPGPRMSKQTTLETSLDRDKEIKDLINALTKRLDNWGERLESRLSAIDDRVENINQRLHQLEESSAVTKAALSQNSKKIKDLEDQLEYLDAKSRERNLIFYGIEQDINEDCRERIRRVIEENMRTTEKINITRCHRVSRKPGAPILVEVPEQNDRTTLFKAAFNLRGTKISLSKDYSMKMREQRRVLNVKRRELVEKGTLAKLRDNKLIINGIAYKIISDMWIEELSYSDHLPIVLQINTGYEAIKSSYKNEILIRKFIWTKENVEMLKHNLSDIEVGNETDINTETANFTKQIYTAMESANIIKFAKRRHQLSKPWYDKDCYIMKKTTKVSLQRCRNSNNIHDRQKYIEARREYFKLLQRKRDEFNKDKNERIKNAKDPKSFWNAIASFRKKPIIQGEIDIKEWFLFYKNLLNKENKEATFTVNQMIGWKDPDLDAEITLEEIHDVVKKLANGKAVGLDGIPNELLKNLPIPTLNKLKNLFNKIMSTEKYPQLWTNSIVHPIYKSGDKNNPTNYRGIALCSNISKLFTTILRNRLNNWIEKRVIILENQAGFRKNRSCTDHIILLNSLIQLSLRRKRGKLYVFFVDLTKAFDTVPHDLLWQKLHKMGISNKFVMLIKNFYQEAKITIRWKGQYSNNVKINSGVLQGESLSPLLFILYMADLIELYNNSALTGFHLPDFGVLHLLMYADDIAIIGESKINLQIKINLLKSYLDKNKLVLNENKSKIIVFRNGGRPARHENWYWGDTPLTVASNITYLGYPFTSTINSKK</sequence>
<dbReference type="PANTHER" id="PTHR19446">
    <property type="entry name" value="REVERSE TRANSCRIPTASES"/>
    <property type="match status" value="1"/>
</dbReference>
<evidence type="ECO:0000313" key="4">
    <source>
        <dbReference type="EMBL" id="UYV61180.1"/>
    </source>
</evidence>
<feature type="domain" description="Reverse transcriptase" evidence="3">
    <location>
        <begin position="946"/>
        <end position="1194"/>
    </location>
</feature>
<feature type="compositionally biased region" description="Basic and acidic residues" evidence="2">
    <location>
        <begin position="33"/>
        <end position="47"/>
    </location>
</feature>
<keyword evidence="1" id="KW-0175">Coiled coil</keyword>
<dbReference type="Gene3D" id="3.60.10.10">
    <property type="entry name" value="Endonuclease/exonuclease/phosphatase"/>
    <property type="match status" value="1"/>
</dbReference>
<feature type="region of interest" description="Disordered" evidence="2">
    <location>
        <begin position="1685"/>
        <end position="1706"/>
    </location>
</feature>
<evidence type="ECO:0000313" key="5">
    <source>
        <dbReference type="Proteomes" id="UP001235939"/>
    </source>
</evidence>
<accession>A0ABY6JY52</accession>
<evidence type="ECO:0000256" key="2">
    <source>
        <dbReference type="SAM" id="MobiDB-lite"/>
    </source>
</evidence>
<feature type="region of interest" description="Disordered" evidence="2">
    <location>
        <begin position="1723"/>
        <end position="1760"/>
    </location>
</feature>
<feature type="compositionally biased region" description="Low complexity" evidence="2">
    <location>
        <begin position="1691"/>
        <end position="1706"/>
    </location>
</feature>
<feature type="non-terminal residue" evidence="4">
    <location>
        <position position="1"/>
    </location>
</feature>
<dbReference type="SUPFAM" id="SSF56672">
    <property type="entry name" value="DNA/RNA polymerases"/>
    <property type="match status" value="2"/>
</dbReference>
<proteinExistence type="predicted"/>
<name>A0ABY6JY52_9ARAC</name>
<feature type="compositionally biased region" description="Basic and acidic residues" evidence="2">
    <location>
        <begin position="328"/>
        <end position="337"/>
    </location>
</feature>